<dbReference type="EMBL" id="JBCGBO010000003">
    <property type="protein sequence ID" value="KAK9215556.1"/>
    <property type="molecule type" value="Genomic_DNA"/>
</dbReference>
<evidence type="ECO:0000313" key="2">
    <source>
        <dbReference type="Proteomes" id="UP001428341"/>
    </source>
</evidence>
<proteinExistence type="predicted"/>
<gene>
    <name evidence="1" type="ORF">WN944_007561</name>
</gene>
<dbReference type="AlphaFoldDB" id="A0AAP0MR25"/>
<name>A0AAP0MR25_9ROSI</name>
<organism evidence="1 2">
    <name type="scientific">Citrus x changshan-huyou</name>
    <dbReference type="NCBI Taxonomy" id="2935761"/>
    <lineage>
        <taxon>Eukaryota</taxon>
        <taxon>Viridiplantae</taxon>
        <taxon>Streptophyta</taxon>
        <taxon>Embryophyta</taxon>
        <taxon>Tracheophyta</taxon>
        <taxon>Spermatophyta</taxon>
        <taxon>Magnoliopsida</taxon>
        <taxon>eudicotyledons</taxon>
        <taxon>Gunneridae</taxon>
        <taxon>Pentapetalae</taxon>
        <taxon>rosids</taxon>
        <taxon>malvids</taxon>
        <taxon>Sapindales</taxon>
        <taxon>Rutaceae</taxon>
        <taxon>Aurantioideae</taxon>
        <taxon>Citrus</taxon>
    </lineage>
</organism>
<evidence type="ECO:0000313" key="1">
    <source>
        <dbReference type="EMBL" id="KAK9215556.1"/>
    </source>
</evidence>
<reference evidence="1 2" key="1">
    <citation type="submission" date="2024-05" db="EMBL/GenBank/DDBJ databases">
        <title>Haplotype-resolved chromosome-level genome assembly of Huyou (Citrus changshanensis).</title>
        <authorList>
            <person name="Miao C."/>
            <person name="Chen W."/>
            <person name="Wu Y."/>
            <person name="Wang L."/>
            <person name="Zhao S."/>
            <person name="Grierson D."/>
            <person name="Xu C."/>
            <person name="Chen K."/>
        </authorList>
    </citation>
    <scope>NUCLEOTIDE SEQUENCE [LARGE SCALE GENOMIC DNA]</scope>
    <source>
        <strain evidence="1">01-14</strain>
        <tissue evidence="1">Leaf</tissue>
    </source>
</reference>
<keyword evidence="2" id="KW-1185">Reference proteome</keyword>
<protein>
    <submittedName>
        <fullName evidence="1">Uncharacterized protein</fullName>
    </submittedName>
</protein>
<accession>A0AAP0MR25</accession>
<dbReference type="Proteomes" id="UP001428341">
    <property type="component" value="Unassembled WGS sequence"/>
</dbReference>
<comment type="caution">
    <text evidence="1">The sequence shown here is derived from an EMBL/GenBank/DDBJ whole genome shotgun (WGS) entry which is preliminary data.</text>
</comment>
<sequence length="107" mass="11477">MEDPKPAQILYSPSAGELKYLFIKKGSKNECRQGLILSTSASNSPFKLQVHGWLDVAEGMGIDCIVEIDCWSVYLAEGGEEGNLSLLIEKVKLQAEDGGDEANGGSS</sequence>